<evidence type="ECO:0000313" key="11">
    <source>
        <dbReference type="EMBL" id="MFC4671402.1"/>
    </source>
</evidence>
<evidence type="ECO:0000256" key="5">
    <source>
        <dbReference type="ARBA" id="ARBA00022692"/>
    </source>
</evidence>
<dbReference type="PANTHER" id="PTHR35011">
    <property type="entry name" value="2,3-DIKETO-L-GULONATE TRAP TRANSPORTER SMALL PERMEASE PROTEIN YIAM"/>
    <property type="match status" value="1"/>
</dbReference>
<reference evidence="12" key="1">
    <citation type="journal article" date="2019" name="Int. J. Syst. Evol. Microbiol.">
        <title>The Global Catalogue of Microorganisms (GCM) 10K type strain sequencing project: providing services to taxonomists for standard genome sequencing and annotation.</title>
        <authorList>
            <consortium name="The Broad Institute Genomics Platform"/>
            <consortium name="The Broad Institute Genome Sequencing Center for Infectious Disease"/>
            <person name="Wu L."/>
            <person name="Ma J."/>
        </authorList>
    </citation>
    <scope>NUCLEOTIDE SEQUENCE [LARGE SCALE GENOMIC DNA]</scope>
    <source>
        <strain evidence="12">CGMCC 4.7283</strain>
    </source>
</reference>
<comment type="function">
    <text evidence="9">Part of the tripartite ATP-independent periplasmic (TRAP) transport system.</text>
</comment>
<keyword evidence="6 9" id="KW-1133">Transmembrane helix</keyword>
<dbReference type="Pfam" id="PF04290">
    <property type="entry name" value="DctQ"/>
    <property type="match status" value="1"/>
</dbReference>
<dbReference type="PANTHER" id="PTHR35011:SF10">
    <property type="entry name" value="TRAP TRANSPORTER SMALL PERMEASE PROTEIN"/>
    <property type="match status" value="1"/>
</dbReference>
<keyword evidence="12" id="KW-1185">Reference proteome</keyword>
<feature type="transmembrane region" description="Helical" evidence="9">
    <location>
        <begin position="133"/>
        <end position="157"/>
    </location>
</feature>
<organism evidence="11 12">
    <name type="scientific">Seohaeicola nanhaiensis</name>
    <dbReference type="NCBI Taxonomy" id="1387282"/>
    <lineage>
        <taxon>Bacteria</taxon>
        <taxon>Pseudomonadati</taxon>
        <taxon>Pseudomonadota</taxon>
        <taxon>Alphaproteobacteria</taxon>
        <taxon>Rhodobacterales</taxon>
        <taxon>Roseobacteraceae</taxon>
        <taxon>Seohaeicola</taxon>
    </lineage>
</organism>
<evidence type="ECO:0000256" key="8">
    <source>
        <dbReference type="ARBA" id="ARBA00038436"/>
    </source>
</evidence>
<evidence type="ECO:0000313" key="12">
    <source>
        <dbReference type="Proteomes" id="UP001595973"/>
    </source>
</evidence>
<gene>
    <name evidence="11" type="ORF">ACFO5X_22810</name>
</gene>
<dbReference type="Proteomes" id="UP001595973">
    <property type="component" value="Unassembled WGS sequence"/>
</dbReference>
<evidence type="ECO:0000256" key="9">
    <source>
        <dbReference type="RuleBase" id="RU369079"/>
    </source>
</evidence>
<keyword evidence="7 9" id="KW-0472">Membrane</keyword>
<comment type="subunit">
    <text evidence="9">The complex comprises the extracytoplasmic solute receptor protein and the two transmembrane proteins.</text>
</comment>
<evidence type="ECO:0000256" key="2">
    <source>
        <dbReference type="ARBA" id="ARBA00022448"/>
    </source>
</evidence>
<evidence type="ECO:0000256" key="6">
    <source>
        <dbReference type="ARBA" id="ARBA00022989"/>
    </source>
</evidence>
<dbReference type="InterPro" id="IPR055348">
    <property type="entry name" value="DctQ"/>
</dbReference>
<dbReference type="RefSeq" id="WP_380721899.1">
    <property type="nucleotide sequence ID" value="NZ_JBHSGI010000033.1"/>
</dbReference>
<keyword evidence="2 9" id="KW-0813">Transport</keyword>
<feature type="transmembrane region" description="Helical" evidence="9">
    <location>
        <begin position="60"/>
        <end position="78"/>
    </location>
</feature>
<feature type="transmembrane region" description="Helical" evidence="9">
    <location>
        <begin position="99"/>
        <end position="121"/>
    </location>
</feature>
<protein>
    <recommendedName>
        <fullName evidence="9">TRAP transporter small permease protein</fullName>
    </recommendedName>
</protein>
<feature type="transmembrane region" description="Helical" evidence="9">
    <location>
        <begin position="23"/>
        <end position="48"/>
    </location>
</feature>
<comment type="caution">
    <text evidence="11">The sequence shown here is derived from an EMBL/GenBank/DDBJ whole genome shotgun (WGS) entry which is preliminary data.</text>
</comment>
<proteinExistence type="inferred from homology"/>
<comment type="similarity">
    <text evidence="8 9">Belongs to the TRAP transporter small permease family.</text>
</comment>
<sequence length="188" mass="20041">MAENTREGAKANPKGPLARVEKAMVAVSGVALGSIMVIVVADVVGRYVFNSPFSWSYDLIGLYLMVAAFFLALPDALTHHDHIAVDLFRDSFPPRFKHAALAIGYSGASLGIGLIGWGGWLRFTEAWANDDRIAAAVAWPTWVAYALVALGSAAMLLRCLHRVLGHLRAALTGHEAPGLLPPSASEGH</sequence>
<comment type="subcellular location">
    <subcellularLocation>
        <location evidence="1 9">Cell inner membrane</location>
        <topology evidence="1 9">Multi-pass membrane protein</topology>
    </subcellularLocation>
</comment>
<evidence type="ECO:0000259" key="10">
    <source>
        <dbReference type="Pfam" id="PF04290"/>
    </source>
</evidence>
<accession>A0ABV9KMM5</accession>
<dbReference type="InterPro" id="IPR007387">
    <property type="entry name" value="TRAP_DctQ"/>
</dbReference>
<evidence type="ECO:0000256" key="4">
    <source>
        <dbReference type="ARBA" id="ARBA00022519"/>
    </source>
</evidence>
<keyword evidence="4 9" id="KW-0997">Cell inner membrane</keyword>
<feature type="domain" description="Tripartite ATP-independent periplasmic transporters DctQ component" evidence="10">
    <location>
        <begin position="35"/>
        <end position="168"/>
    </location>
</feature>
<name>A0ABV9KMM5_9RHOB</name>
<keyword evidence="5 9" id="KW-0812">Transmembrane</keyword>
<evidence type="ECO:0000256" key="3">
    <source>
        <dbReference type="ARBA" id="ARBA00022475"/>
    </source>
</evidence>
<keyword evidence="3" id="KW-1003">Cell membrane</keyword>
<evidence type="ECO:0000256" key="1">
    <source>
        <dbReference type="ARBA" id="ARBA00004429"/>
    </source>
</evidence>
<dbReference type="EMBL" id="JBHSGI010000033">
    <property type="protein sequence ID" value="MFC4671402.1"/>
    <property type="molecule type" value="Genomic_DNA"/>
</dbReference>
<evidence type="ECO:0000256" key="7">
    <source>
        <dbReference type="ARBA" id="ARBA00023136"/>
    </source>
</evidence>